<accession>A0AB38TR44</accession>
<dbReference type="PROSITE" id="PS51257">
    <property type="entry name" value="PROKAR_LIPOPROTEIN"/>
    <property type="match status" value="1"/>
</dbReference>
<evidence type="ECO:0000256" key="2">
    <source>
        <dbReference type="SAM" id="SignalP"/>
    </source>
</evidence>
<dbReference type="AlphaFoldDB" id="A0AB38TR44"/>
<sequence length="417" mass="41333">MRTSSNPFRWLAALGLVAITAALVACGGGDGGSGASNNASAPSSGGGNSSGSGNTGTGNQVPIVVNAGLGNVVNMPTVSVTVCAPGTSNCQVINNVLLDTASFGLRLVGSAASSVLGSLPTQTASNGGTLTECGQFVSSFTWGSVRSADVKLAGLTASAVPIQIIGDLGTSNVPSSCSNGGSSANSVAALGANGILGVGQSPFDCGSACVNSTANSNYYSCPSSGSCTRTTLALNSQVANPVARFPSNNDGVIVQLGTPSGGNASGTLTLGVGSLPGGVTRLGTTTAGNLTGTFQARAIASAFFDTGSNAYFFDSTDSSTPLPTCSNNASFYCPSTTQNLTASLTGTDLSTLNVSFSVANAQTLFNSNGFALANLGGPFGQSQTLDFGLPHFFGRSIYFGFDRRSLGDPQKTPYVAL</sequence>
<evidence type="ECO:0000256" key="1">
    <source>
        <dbReference type="SAM" id="MobiDB-lite"/>
    </source>
</evidence>
<proteinExistence type="predicted"/>
<protein>
    <submittedName>
        <fullName evidence="3">DUF3443 domain-containing protein</fullName>
    </submittedName>
</protein>
<feature type="chain" id="PRO_5044347489" evidence="2">
    <location>
        <begin position="28"/>
        <end position="417"/>
    </location>
</feature>
<evidence type="ECO:0000313" key="4">
    <source>
        <dbReference type="Proteomes" id="UP001059745"/>
    </source>
</evidence>
<keyword evidence="2" id="KW-0732">Signal</keyword>
<feature type="region of interest" description="Disordered" evidence="1">
    <location>
        <begin position="34"/>
        <end position="57"/>
    </location>
</feature>
<reference evidence="3" key="1">
    <citation type="submission" date="2022-09" db="EMBL/GenBank/DDBJ databases">
        <title>Genomic of Burkholderia gladioli.</title>
        <authorList>
            <person name="Wu H."/>
        </authorList>
    </citation>
    <scope>NUCLEOTIDE SEQUENCE</scope>
    <source>
        <strain evidence="3">ZN-S4</strain>
    </source>
</reference>
<dbReference type="Proteomes" id="UP001059745">
    <property type="component" value="Chromosome 1"/>
</dbReference>
<evidence type="ECO:0000313" key="3">
    <source>
        <dbReference type="EMBL" id="UWX70407.1"/>
    </source>
</evidence>
<dbReference type="RefSeq" id="WP_105859547.1">
    <property type="nucleotide sequence ID" value="NZ_CADFAQ010000001.1"/>
</dbReference>
<feature type="signal peptide" evidence="2">
    <location>
        <begin position="1"/>
        <end position="27"/>
    </location>
</feature>
<feature type="compositionally biased region" description="Gly residues" evidence="1">
    <location>
        <begin position="44"/>
        <end position="56"/>
    </location>
</feature>
<dbReference type="Pfam" id="PF11925">
    <property type="entry name" value="DUF3443"/>
    <property type="match status" value="1"/>
</dbReference>
<gene>
    <name evidence="3" type="ORF">NYZ96_01115</name>
</gene>
<organism evidence="3 4">
    <name type="scientific">Burkholderia gladioli</name>
    <name type="common">Pseudomonas marginata</name>
    <name type="synonym">Phytomonas marginata</name>
    <dbReference type="NCBI Taxonomy" id="28095"/>
    <lineage>
        <taxon>Bacteria</taxon>
        <taxon>Pseudomonadati</taxon>
        <taxon>Pseudomonadota</taxon>
        <taxon>Betaproteobacteria</taxon>
        <taxon>Burkholderiales</taxon>
        <taxon>Burkholderiaceae</taxon>
        <taxon>Burkholderia</taxon>
    </lineage>
</organism>
<dbReference type="EMBL" id="CP104214">
    <property type="protein sequence ID" value="UWX70407.1"/>
    <property type="molecule type" value="Genomic_DNA"/>
</dbReference>
<name>A0AB38TR44_BURGA</name>
<dbReference type="InterPro" id="IPR021847">
    <property type="entry name" value="DUF3443"/>
</dbReference>